<dbReference type="Proteomes" id="UP001529510">
    <property type="component" value="Unassembled WGS sequence"/>
</dbReference>
<comment type="caution">
    <text evidence="2">The sequence shown here is derived from an EMBL/GenBank/DDBJ whole genome shotgun (WGS) entry which is preliminary data.</text>
</comment>
<reference evidence="2 3" key="1">
    <citation type="submission" date="2024-05" db="EMBL/GenBank/DDBJ databases">
        <title>Genome sequencing and assembly of Indian major carp, Cirrhinus mrigala (Hamilton, 1822).</title>
        <authorList>
            <person name="Mohindra V."/>
            <person name="Chowdhury L.M."/>
            <person name="Lal K."/>
            <person name="Jena J.K."/>
        </authorList>
    </citation>
    <scope>NUCLEOTIDE SEQUENCE [LARGE SCALE GENOMIC DNA]</scope>
    <source>
        <strain evidence="2">CM1030</strain>
        <tissue evidence="2">Blood</tissue>
    </source>
</reference>
<dbReference type="AlphaFoldDB" id="A0ABD0NLS7"/>
<name>A0ABD0NLS7_CIRMR</name>
<proteinExistence type="predicted"/>
<dbReference type="EMBL" id="JAMKFB020000021">
    <property type="protein sequence ID" value="KAL0162136.1"/>
    <property type="molecule type" value="Genomic_DNA"/>
</dbReference>
<gene>
    <name evidence="2" type="ORF">M9458_041532</name>
</gene>
<organism evidence="2 3">
    <name type="scientific">Cirrhinus mrigala</name>
    <name type="common">Mrigala</name>
    <dbReference type="NCBI Taxonomy" id="683832"/>
    <lineage>
        <taxon>Eukaryota</taxon>
        <taxon>Metazoa</taxon>
        <taxon>Chordata</taxon>
        <taxon>Craniata</taxon>
        <taxon>Vertebrata</taxon>
        <taxon>Euteleostomi</taxon>
        <taxon>Actinopterygii</taxon>
        <taxon>Neopterygii</taxon>
        <taxon>Teleostei</taxon>
        <taxon>Ostariophysi</taxon>
        <taxon>Cypriniformes</taxon>
        <taxon>Cyprinidae</taxon>
        <taxon>Labeoninae</taxon>
        <taxon>Labeonini</taxon>
        <taxon>Cirrhinus</taxon>
    </lineage>
</organism>
<evidence type="ECO:0000313" key="3">
    <source>
        <dbReference type="Proteomes" id="UP001529510"/>
    </source>
</evidence>
<evidence type="ECO:0000259" key="1">
    <source>
        <dbReference type="Pfam" id="PF00780"/>
    </source>
</evidence>
<feature type="non-terminal residue" evidence="2">
    <location>
        <position position="1"/>
    </location>
</feature>
<evidence type="ECO:0000313" key="2">
    <source>
        <dbReference type="EMBL" id="KAL0162136.1"/>
    </source>
</evidence>
<protein>
    <recommendedName>
        <fullName evidence="1">CNH domain-containing protein</fullName>
    </recommendedName>
</protein>
<accession>A0ABD0NLS7</accession>
<dbReference type="InterPro" id="IPR001180">
    <property type="entry name" value="CNH_dom"/>
</dbReference>
<feature type="non-terminal residue" evidence="2">
    <location>
        <position position="82"/>
    </location>
</feature>
<keyword evidence="3" id="KW-1185">Reference proteome</keyword>
<sequence>VFLCAAVPTGLILLMWYEPLQKFMQLKHIALILPESLPIFELLVKETEELPQVCVGVRSRPREKDNTGQIHFDIIHLDDTPQ</sequence>
<dbReference type="Pfam" id="PF00780">
    <property type="entry name" value="CNH"/>
    <property type="match status" value="1"/>
</dbReference>
<feature type="domain" description="CNH" evidence="1">
    <location>
        <begin position="2"/>
        <end position="59"/>
    </location>
</feature>